<dbReference type="PANTHER" id="PTHR21576">
    <property type="entry name" value="UNCHARACTERIZED NODULIN-LIKE PROTEIN"/>
    <property type="match status" value="1"/>
</dbReference>
<dbReference type="Gene3D" id="1.20.1250.20">
    <property type="entry name" value="MFS general substrate transporter like domains"/>
    <property type="match status" value="1"/>
</dbReference>
<keyword evidence="4 6" id="KW-0472">Membrane</keyword>
<dbReference type="SUPFAM" id="SSF103473">
    <property type="entry name" value="MFS general substrate transporter"/>
    <property type="match status" value="1"/>
</dbReference>
<reference evidence="7" key="1">
    <citation type="submission" date="2021-02" db="EMBL/GenBank/DDBJ databases">
        <authorList>
            <person name="Dougan E. K."/>
            <person name="Rhodes N."/>
            <person name="Thang M."/>
            <person name="Chan C."/>
        </authorList>
    </citation>
    <scope>NUCLEOTIDE SEQUENCE</scope>
</reference>
<feature type="transmembrane region" description="Helical" evidence="6">
    <location>
        <begin position="377"/>
        <end position="397"/>
    </location>
</feature>
<comment type="subcellular location">
    <subcellularLocation>
        <location evidence="1">Membrane</location>
        <topology evidence="1">Multi-pass membrane protein</topology>
    </subcellularLocation>
</comment>
<dbReference type="PANTHER" id="PTHR21576:SF158">
    <property type="entry name" value="RIBOSOMAL RNA-PROCESSING PROTEIN 12-LIKE CONSERVED DOMAIN-CONTAINING PROTEIN"/>
    <property type="match status" value="1"/>
</dbReference>
<organism evidence="7 8">
    <name type="scientific">Symbiodinium pilosum</name>
    <name type="common">Dinoflagellate</name>
    <dbReference type="NCBI Taxonomy" id="2952"/>
    <lineage>
        <taxon>Eukaryota</taxon>
        <taxon>Sar</taxon>
        <taxon>Alveolata</taxon>
        <taxon>Dinophyceae</taxon>
        <taxon>Suessiales</taxon>
        <taxon>Symbiodiniaceae</taxon>
        <taxon>Symbiodinium</taxon>
    </lineage>
</organism>
<dbReference type="EMBL" id="CAJNIZ010002933">
    <property type="protein sequence ID" value="CAE7216629.1"/>
    <property type="molecule type" value="Genomic_DNA"/>
</dbReference>
<dbReference type="GO" id="GO:0016020">
    <property type="term" value="C:membrane"/>
    <property type="evidence" value="ECO:0007669"/>
    <property type="project" value="UniProtKB-SubCell"/>
</dbReference>
<keyword evidence="3 6" id="KW-1133">Transmembrane helix</keyword>
<feature type="transmembrane region" description="Helical" evidence="6">
    <location>
        <begin position="159"/>
        <end position="182"/>
    </location>
</feature>
<dbReference type="OrthoDB" id="440931at2759"/>
<feature type="transmembrane region" description="Helical" evidence="6">
    <location>
        <begin position="338"/>
        <end position="357"/>
    </location>
</feature>
<evidence type="ECO:0000256" key="4">
    <source>
        <dbReference type="ARBA" id="ARBA00023136"/>
    </source>
</evidence>
<evidence type="ECO:0000313" key="7">
    <source>
        <dbReference type="EMBL" id="CAE7216629.1"/>
    </source>
</evidence>
<dbReference type="Proteomes" id="UP000649617">
    <property type="component" value="Unassembled WGS sequence"/>
</dbReference>
<feature type="transmembrane region" description="Helical" evidence="6">
    <location>
        <begin position="242"/>
        <end position="262"/>
    </location>
</feature>
<sequence length="460" mass="49140">MATRERNNVETGNSVLGEDGVVEGSCRFEVQIMTECGLTAQQLDIVYAAGQALMPLGTLYGLHRAGVGLGIIPGALFDLYGPVGTSLYGAAFSVVGNLGLALMLRRGSVAIFQAGLFTNITEAPPKMQGVVTGIVSAGYGLSAAFVTLLFSFFKEDLELYFNGTAFLFSVTGLLAACVLPLLRSGSRAAAYGRLDHKDEAARRSPPPTSYGRQEQDDAPDSPTPVSSTLTLSRREILCRADFWLCLLPFVLVQSIGSGLYIANLSLIADSLGISPDSRAVYVRTLSYCNCLGRFCSGLAMDALEPRGIYRSDHLLLSTVAAILASLALCLLQEEVIPTMLLPAIALIAAAYGSNWAIMPSYISKRFYGSHVGVMFNIHSGHLALAVLLMSYAVGGLYDAQADFQNEGSFCRGTVCWRAAFILGLGVQAAAFAVLLVLMWKVRRPSSDTRGVAPEKTCHEK</sequence>
<feature type="transmembrane region" description="Helical" evidence="6">
    <location>
        <begin position="130"/>
        <end position="153"/>
    </location>
</feature>
<feature type="transmembrane region" description="Helical" evidence="6">
    <location>
        <begin position="86"/>
        <end position="104"/>
    </location>
</feature>
<evidence type="ECO:0000256" key="5">
    <source>
        <dbReference type="SAM" id="MobiDB-lite"/>
    </source>
</evidence>
<evidence type="ECO:0000313" key="8">
    <source>
        <dbReference type="Proteomes" id="UP000649617"/>
    </source>
</evidence>
<evidence type="ECO:0000256" key="2">
    <source>
        <dbReference type="ARBA" id="ARBA00022692"/>
    </source>
</evidence>
<keyword evidence="2 6" id="KW-0812">Transmembrane</keyword>
<feature type="region of interest" description="Disordered" evidence="5">
    <location>
        <begin position="197"/>
        <end position="226"/>
    </location>
</feature>
<feature type="transmembrane region" description="Helical" evidence="6">
    <location>
        <begin position="313"/>
        <end position="331"/>
    </location>
</feature>
<proteinExistence type="predicted"/>
<gene>
    <name evidence="7" type="ORF">SPIL2461_LOCUS2645</name>
</gene>
<feature type="transmembrane region" description="Helical" evidence="6">
    <location>
        <begin position="418"/>
        <end position="439"/>
    </location>
</feature>
<dbReference type="AlphaFoldDB" id="A0A812JVG5"/>
<name>A0A812JVG5_SYMPI</name>
<evidence type="ECO:0000256" key="1">
    <source>
        <dbReference type="ARBA" id="ARBA00004141"/>
    </source>
</evidence>
<evidence type="ECO:0000256" key="6">
    <source>
        <dbReference type="SAM" id="Phobius"/>
    </source>
</evidence>
<accession>A0A812JVG5</accession>
<comment type="caution">
    <text evidence="7">The sequence shown here is derived from an EMBL/GenBank/DDBJ whole genome shotgun (WGS) entry which is preliminary data.</text>
</comment>
<dbReference type="InterPro" id="IPR036259">
    <property type="entry name" value="MFS_trans_sf"/>
</dbReference>
<evidence type="ECO:0000256" key="3">
    <source>
        <dbReference type="ARBA" id="ARBA00022989"/>
    </source>
</evidence>
<keyword evidence="8" id="KW-1185">Reference proteome</keyword>
<protein>
    <recommendedName>
        <fullName evidence="9">Nodulin-like domain-containing protein</fullName>
    </recommendedName>
</protein>
<evidence type="ECO:0008006" key="9">
    <source>
        <dbReference type="Google" id="ProtNLM"/>
    </source>
</evidence>